<evidence type="ECO:0000313" key="3">
    <source>
        <dbReference type="Proteomes" id="UP001236663"/>
    </source>
</evidence>
<feature type="domain" description="Peptidase C39" evidence="1">
    <location>
        <begin position="10"/>
        <end position="131"/>
    </location>
</feature>
<dbReference type="Pfam" id="PF03412">
    <property type="entry name" value="Peptidase_C39"/>
    <property type="match status" value="1"/>
</dbReference>
<comment type="caution">
    <text evidence="2">The sequence shown here is derived from an EMBL/GenBank/DDBJ whole genome shotgun (WGS) entry which is preliminary data.</text>
</comment>
<dbReference type="InterPro" id="IPR005074">
    <property type="entry name" value="Peptidase_C39"/>
</dbReference>
<name>A0ABT8C214_9BACT</name>
<sequence length="132" mass="15409">MKTNFPFYKQPDAKDCGPTCLRIIAKHYGKLVSLQEIREYSETTRSGSNLLKLCEAAEAIGFKTIGARLDFNRLKQAQLPLIAHWDKRHFVVVYRIYISLVNTFNQWINPIQVFFSNRNAIFRFSMKPITFC</sequence>
<evidence type="ECO:0000259" key="1">
    <source>
        <dbReference type="PROSITE" id="PS50990"/>
    </source>
</evidence>
<dbReference type="EMBL" id="JAUFQS010000004">
    <property type="protein sequence ID" value="MDN3686824.1"/>
    <property type="molecule type" value="Genomic_DNA"/>
</dbReference>
<reference evidence="3" key="1">
    <citation type="journal article" date="2019" name="Int. J. Syst. Evol. Microbiol.">
        <title>The Global Catalogue of Microorganisms (GCM) 10K type strain sequencing project: providing services to taxonomists for standard genome sequencing and annotation.</title>
        <authorList>
            <consortium name="The Broad Institute Genomics Platform"/>
            <consortium name="The Broad Institute Genome Sequencing Center for Infectious Disease"/>
            <person name="Wu L."/>
            <person name="Ma J."/>
        </authorList>
    </citation>
    <scope>NUCLEOTIDE SEQUENCE [LARGE SCALE GENOMIC DNA]</scope>
    <source>
        <strain evidence="3">CECT 7706</strain>
    </source>
</reference>
<dbReference type="PROSITE" id="PS50990">
    <property type="entry name" value="PEPTIDASE_C39"/>
    <property type="match status" value="1"/>
</dbReference>
<dbReference type="Proteomes" id="UP001236663">
    <property type="component" value="Unassembled WGS sequence"/>
</dbReference>
<dbReference type="Gene3D" id="3.90.70.10">
    <property type="entry name" value="Cysteine proteinases"/>
    <property type="match status" value="1"/>
</dbReference>
<accession>A0ABT8C214</accession>
<gene>
    <name evidence="2" type="ORF">QWZ15_03180</name>
</gene>
<protein>
    <submittedName>
        <fullName evidence="2">Cysteine peptidase family C39 domain-containing protein</fullName>
    </submittedName>
</protein>
<dbReference type="RefSeq" id="WP_163383754.1">
    <property type="nucleotide sequence ID" value="NZ_JAUFQS010000004.1"/>
</dbReference>
<keyword evidence="3" id="KW-1185">Reference proteome</keyword>
<proteinExistence type="predicted"/>
<organism evidence="2 3">
    <name type="scientific">Cyclobacterium jeungdonense</name>
    <dbReference type="NCBI Taxonomy" id="708087"/>
    <lineage>
        <taxon>Bacteria</taxon>
        <taxon>Pseudomonadati</taxon>
        <taxon>Bacteroidota</taxon>
        <taxon>Cytophagia</taxon>
        <taxon>Cytophagales</taxon>
        <taxon>Cyclobacteriaceae</taxon>
        <taxon>Cyclobacterium</taxon>
    </lineage>
</organism>
<evidence type="ECO:0000313" key="2">
    <source>
        <dbReference type="EMBL" id="MDN3686824.1"/>
    </source>
</evidence>